<dbReference type="PANTHER" id="PTHR34075">
    <property type="entry name" value="BLR3430 PROTEIN"/>
    <property type="match status" value="1"/>
</dbReference>
<accession>A0ABU8W363</accession>
<dbReference type="InterPro" id="IPR052513">
    <property type="entry name" value="Thioester_dehydratase-like"/>
</dbReference>
<dbReference type="Pfam" id="PF01796">
    <property type="entry name" value="OB_ChsH2_C"/>
    <property type="match status" value="1"/>
</dbReference>
<organism evidence="3 4">
    <name type="scientific">Variovorax humicola</name>
    <dbReference type="NCBI Taxonomy" id="1769758"/>
    <lineage>
        <taxon>Bacteria</taxon>
        <taxon>Pseudomonadati</taxon>
        <taxon>Pseudomonadota</taxon>
        <taxon>Betaproteobacteria</taxon>
        <taxon>Burkholderiales</taxon>
        <taxon>Comamonadaceae</taxon>
        <taxon>Variovorax</taxon>
    </lineage>
</organism>
<dbReference type="InterPro" id="IPR022002">
    <property type="entry name" value="ChsH2_Znr"/>
</dbReference>
<evidence type="ECO:0000313" key="4">
    <source>
        <dbReference type="Proteomes" id="UP001363010"/>
    </source>
</evidence>
<dbReference type="Gene3D" id="6.10.30.10">
    <property type="match status" value="1"/>
</dbReference>
<dbReference type="RefSeq" id="WP_340365520.1">
    <property type="nucleotide sequence ID" value="NZ_JBBKZV010000014.1"/>
</dbReference>
<comment type="caution">
    <text evidence="3">The sequence shown here is derived from an EMBL/GenBank/DDBJ whole genome shotgun (WGS) entry which is preliminary data.</text>
</comment>
<protein>
    <submittedName>
        <fullName evidence="3">OB-fold domain-containing protein</fullName>
    </submittedName>
</protein>
<gene>
    <name evidence="3" type="ORF">WKW80_21055</name>
</gene>
<proteinExistence type="predicted"/>
<dbReference type="InterPro" id="IPR002878">
    <property type="entry name" value="ChsH2_C"/>
</dbReference>
<evidence type="ECO:0000259" key="1">
    <source>
        <dbReference type="Pfam" id="PF01796"/>
    </source>
</evidence>
<keyword evidence="4" id="KW-1185">Reference proteome</keyword>
<evidence type="ECO:0000259" key="2">
    <source>
        <dbReference type="Pfam" id="PF12172"/>
    </source>
</evidence>
<name>A0ABU8W363_9BURK</name>
<dbReference type="PANTHER" id="PTHR34075:SF5">
    <property type="entry name" value="BLR3430 PROTEIN"/>
    <property type="match status" value="1"/>
</dbReference>
<feature type="domain" description="ChsH2 C-terminal OB-fold" evidence="1">
    <location>
        <begin position="58"/>
        <end position="120"/>
    </location>
</feature>
<dbReference type="Proteomes" id="UP001363010">
    <property type="component" value="Unassembled WGS sequence"/>
</dbReference>
<evidence type="ECO:0000313" key="3">
    <source>
        <dbReference type="EMBL" id="MEJ8824495.1"/>
    </source>
</evidence>
<reference evidence="3 4" key="1">
    <citation type="submission" date="2024-03" db="EMBL/GenBank/DDBJ databases">
        <title>Novel species of the genus Variovorax.</title>
        <authorList>
            <person name="Liu Q."/>
            <person name="Xin Y.-H."/>
        </authorList>
    </citation>
    <scope>NUCLEOTIDE SEQUENCE [LARGE SCALE GENOMIC DNA]</scope>
    <source>
        <strain evidence="3 4">KACC 18501</strain>
    </source>
</reference>
<dbReference type="EMBL" id="JBBKZV010000014">
    <property type="protein sequence ID" value="MEJ8824495.1"/>
    <property type="molecule type" value="Genomic_DNA"/>
</dbReference>
<dbReference type="SUPFAM" id="SSF50249">
    <property type="entry name" value="Nucleic acid-binding proteins"/>
    <property type="match status" value="1"/>
</dbReference>
<sequence>MTPIPRALPAPTPETKHFWDGTRDSRLLLQRCADCDHAYFPPRPFCPACASRAVHVFAASGNATLYSYVINHRGMPGWPVPYAIAVVELAEGPRMMTNIVECPQTPEALVLDMPLEVVFEKQSDAITLPLFKPAEKQ</sequence>
<feature type="domain" description="ChsH2 rubredoxin-like zinc ribbon" evidence="2">
    <location>
        <begin position="19"/>
        <end position="54"/>
    </location>
</feature>
<dbReference type="InterPro" id="IPR012340">
    <property type="entry name" value="NA-bd_OB-fold"/>
</dbReference>
<dbReference type="Pfam" id="PF12172">
    <property type="entry name" value="zf-ChsH2"/>
    <property type="match status" value="1"/>
</dbReference>